<dbReference type="InterPro" id="IPR025295">
    <property type="entry name" value="eCIS_core_dom"/>
</dbReference>
<dbReference type="Gene3D" id="3.30.1330.60">
    <property type="entry name" value="OmpA-like domain"/>
    <property type="match status" value="1"/>
</dbReference>
<sequence>MRTRAQSPCASQDHAAQTPDQAANVAAPAEKYFGNQAALRRLSRNPRPSHSGLQIGAANDPLEAEADRAASHVMRMTSPPPVTMPSIRQISRKCKECDEEEKTVRRKTLGTLADGEAPPIVHDVLRSPGHSLDRSARAFLEPRFNQDFTDVRIHTGEDAARSAAAVRALAYTVGNDIVFGSGSYAPHTESGRSLLAHELAHVIQQKGDSDNASLRRLGDTSQIPQVLSCTVPQAAAPPATDFVLFANNSSSLDSTATGKIANFVVNWRAAGTRPRVRIDGFASEPGDQALNWRLSCDRVSAVKAEMISPSADPGPGIPEGQIDAYMQGETTDFGAEASNRRVTLFLPGAPPPPEHHDPPPAQQQSSGTACARNPDCPDDYCRPFATQAEAIADRAANAATVLSRIGSANSRALPLFNAFVWNPAPAGDISATYAEDFTRSLTTRAMSERIRAMLQDAFRTSPPTFPPGRNFIDVNIFSVLDPATVNAMLEREMVFTDPFTVPGLIAGGIGKTQESCRVGRNTEGAINDARSVTGTVNVIQNTDGTLLLTPSLTFTVVDTIDFCPGNCGGFPGTMLTVPLSRWEASSISGDVPFTVVFPGTSLVGAYDSED</sequence>
<evidence type="ECO:0000313" key="3">
    <source>
        <dbReference type="EMBL" id="UWZ81736.1"/>
    </source>
</evidence>
<organism evidence="3 4">
    <name type="scientific">Occallatibacter riparius</name>
    <dbReference type="NCBI Taxonomy" id="1002689"/>
    <lineage>
        <taxon>Bacteria</taxon>
        <taxon>Pseudomonadati</taxon>
        <taxon>Acidobacteriota</taxon>
        <taxon>Terriglobia</taxon>
        <taxon>Terriglobales</taxon>
        <taxon>Acidobacteriaceae</taxon>
        <taxon>Occallatibacter</taxon>
    </lineage>
</organism>
<proteinExistence type="predicted"/>
<dbReference type="RefSeq" id="WP_260790607.1">
    <property type="nucleotide sequence ID" value="NZ_CP093313.1"/>
</dbReference>
<feature type="compositionally biased region" description="Polar residues" evidence="1">
    <location>
        <begin position="1"/>
        <end position="21"/>
    </location>
</feature>
<dbReference type="KEGG" id="orp:MOP44_14195"/>
<keyword evidence="4" id="KW-1185">Reference proteome</keyword>
<gene>
    <name evidence="3" type="ORF">MOP44_14195</name>
</gene>
<accession>A0A9J7BG32</accession>
<dbReference type="InterPro" id="IPR036737">
    <property type="entry name" value="OmpA-like_sf"/>
</dbReference>
<dbReference type="Pfam" id="PF13699">
    <property type="entry name" value="eCIS_core"/>
    <property type="match status" value="1"/>
</dbReference>
<dbReference type="Proteomes" id="UP001059380">
    <property type="component" value="Chromosome"/>
</dbReference>
<evidence type="ECO:0000259" key="2">
    <source>
        <dbReference type="Pfam" id="PF13699"/>
    </source>
</evidence>
<dbReference type="SUPFAM" id="SSF103088">
    <property type="entry name" value="OmpA-like"/>
    <property type="match status" value="1"/>
</dbReference>
<feature type="region of interest" description="Disordered" evidence="1">
    <location>
        <begin position="1"/>
        <end position="23"/>
    </location>
</feature>
<name>A0A9J7BG32_9BACT</name>
<dbReference type="AlphaFoldDB" id="A0A9J7BG32"/>
<feature type="domain" description="eCIS core" evidence="2">
    <location>
        <begin position="132"/>
        <end position="207"/>
    </location>
</feature>
<evidence type="ECO:0000313" key="4">
    <source>
        <dbReference type="Proteomes" id="UP001059380"/>
    </source>
</evidence>
<protein>
    <submittedName>
        <fullName evidence="3">DUF4157 domain-containing protein</fullName>
    </submittedName>
</protein>
<reference evidence="3" key="1">
    <citation type="submission" date="2021-04" db="EMBL/GenBank/DDBJ databases">
        <title>Phylogenetic analysis of Acidobacteriaceae.</title>
        <authorList>
            <person name="Qiu L."/>
            <person name="Zhang Q."/>
        </authorList>
    </citation>
    <scope>NUCLEOTIDE SEQUENCE</scope>
    <source>
        <strain evidence="3">DSM 25168</strain>
    </source>
</reference>
<feature type="region of interest" description="Disordered" evidence="1">
    <location>
        <begin position="345"/>
        <end position="371"/>
    </location>
</feature>
<dbReference type="EMBL" id="CP093313">
    <property type="protein sequence ID" value="UWZ81736.1"/>
    <property type="molecule type" value="Genomic_DNA"/>
</dbReference>
<evidence type="ECO:0000256" key="1">
    <source>
        <dbReference type="SAM" id="MobiDB-lite"/>
    </source>
</evidence>